<evidence type="ECO:0000259" key="5">
    <source>
        <dbReference type="PROSITE" id="PS50975"/>
    </source>
</evidence>
<keyword evidence="2 4" id="KW-0547">Nucleotide-binding</keyword>
<sequence length="357" mass="38852">MTETVLVAGYATRHVARSARRAGYRVCAVDHFLDIDLGWNVIDYAGFEELADLPAAIDQICSRNPIDHLILTSGAETIACPGIRRAGTDPETIQKFLDKSSIQKFFSEIAVPHPTLAATGEFPVMIKPVSGAGGWRNAIVRTEEEKKAWIDGMELPYLCQQFISGLPASVSCVSDGRRAVAIASNEQILRGFGDSAFGFAGSITPCDHPLADRMMAVAEHIVAASGCIGSVGVDFVLSDEAVAIEVNPRFQATLDTVESSIGTNLFTMHMDACFGRLPMARPRPRRYAARRILFAEKDCMIRSHLDRFGAIIADIPRPGTEFSEGDAMVSVFGSGESREAALRMLDNHISVIRQYLE</sequence>
<dbReference type="SUPFAM" id="SSF56059">
    <property type="entry name" value="Glutathione synthetase ATP-binding domain-like"/>
    <property type="match status" value="1"/>
</dbReference>
<keyword evidence="3 4" id="KW-0067">ATP-binding</keyword>
<dbReference type="InterPro" id="IPR003806">
    <property type="entry name" value="ATP-grasp_PylC-type"/>
</dbReference>
<keyword evidence="7" id="KW-1185">Reference proteome</keyword>
<dbReference type="PIRSF" id="PIRSF016817">
    <property type="entry name" value="UCP016817_carboligase"/>
    <property type="match status" value="1"/>
</dbReference>
<keyword evidence="1" id="KW-0436">Ligase</keyword>
<accession>A0ABD4TGB1</accession>
<dbReference type="InterPro" id="IPR016677">
    <property type="entry name" value="UCP016817_carboligase"/>
</dbReference>
<dbReference type="Pfam" id="PF02655">
    <property type="entry name" value="ATP-grasp_3"/>
    <property type="match status" value="1"/>
</dbReference>
<evidence type="ECO:0000256" key="1">
    <source>
        <dbReference type="ARBA" id="ARBA00022598"/>
    </source>
</evidence>
<comment type="caution">
    <text evidence="6">The sequence shown here is derived from an EMBL/GenBank/DDBJ whole genome shotgun (WGS) entry which is preliminary data.</text>
</comment>
<evidence type="ECO:0000313" key="6">
    <source>
        <dbReference type="EMBL" id="MCQ1537706.1"/>
    </source>
</evidence>
<dbReference type="PANTHER" id="PTHR43055:SF1">
    <property type="entry name" value="FORMATE-DEPENDENT PHOSPHORIBOSYLGLYCINAMIDE FORMYLTRANSFERASE"/>
    <property type="match status" value="1"/>
</dbReference>
<dbReference type="PROSITE" id="PS50975">
    <property type="entry name" value="ATP_GRASP"/>
    <property type="match status" value="1"/>
</dbReference>
<dbReference type="Gene3D" id="3.30.470.20">
    <property type="entry name" value="ATP-grasp fold, B domain"/>
    <property type="match status" value="1"/>
</dbReference>
<dbReference type="Proteomes" id="UP001524383">
    <property type="component" value="Unassembled WGS sequence"/>
</dbReference>
<dbReference type="PANTHER" id="PTHR43055">
    <property type="entry name" value="FORMATE-DEPENDENT PHOSPHORIBOSYLGLYCINAMIDE FORMYLTRANSFERASE"/>
    <property type="match status" value="1"/>
</dbReference>
<gene>
    <name evidence="6" type="ORF">FTO68_01700</name>
</gene>
<name>A0ABD4TGB1_9EURY</name>
<feature type="domain" description="ATP-grasp" evidence="5">
    <location>
        <begin position="94"/>
        <end position="274"/>
    </location>
</feature>
<dbReference type="RefSeq" id="WP_255331616.1">
    <property type="nucleotide sequence ID" value="NZ_VOTZ01000002.1"/>
</dbReference>
<evidence type="ECO:0000256" key="3">
    <source>
        <dbReference type="ARBA" id="ARBA00022840"/>
    </source>
</evidence>
<evidence type="ECO:0000256" key="2">
    <source>
        <dbReference type="ARBA" id="ARBA00022741"/>
    </source>
</evidence>
<protein>
    <submittedName>
        <fullName evidence="6">ATP-grasp domain-containing protein</fullName>
    </submittedName>
</protein>
<evidence type="ECO:0000313" key="7">
    <source>
        <dbReference type="Proteomes" id="UP001524383"/>
    </source>
</evidence>
<reference evidence="6 7" key="1">
    <citation type="submission" date="2019-08" db="EMBL/GenBank/DDBJ databases">
        <authorList>
            <person name="Chen S.-C."/>
            <person name="Lai M.-C."/>
            <person name="You Y.-T."/>
        </authorList>
    </citation>
    <scope>NUCLEOTIDE SEQUENCE [LARGE SCALE GENOMIC DNA]</scope>
    <source>
        <strain evidence="6 7">P2F9704a</strain>
    </source>
</reference>
<proteinExistence type="predicted"/>
<organism evidence="6 7">
    <name type="scientific">Methanocalculus taiwanensis</name>
    <dbReference type="NCBI Taxonomy" id="106207"/>
    <lineage>
        <taxon>Archaea</taxon>
        <taxon>Methanobacteriati</taxon>
        <taxon>Methanobacteriota</taxon>
        <taxon>Stenosarchaea group</taxon>
        <taxon>Methanomicrobia</taxon>
        <taxon>Methanomicrobiales</taxon>
        <taxon>Methanocalculaceae</taxon>
        <taxon>Methanocalculus</taxon>
    </lineage>
</organism>
<dbReference type="GO" id="GO:0005524">
    <property type="term" value="F:ATP binding"/>
    <property type="evidence" value="ECO:0007669"/>
    <property type="project" value="UniProtKB-UniRule"/>
</dbReference>
<dbReference type="EMBL" id="VOTZ01000002">
    <property type="protein sequence ID" value="MCQ1537706.1"/>
    <property type="molecule type" value="Genomic_DNA"/>
</dbReference>
<dbReference type="GO" id="GO:0016874">
    <property type="term" value="F:ligase activity"/>
    <property type="evidence" value="ECO:0007669"/>
    <property type="project" value="UniProtKB-KW"/>
</dbReference>
<dbReference type="InterPro" id="IPR011761">
    <property type="entry name" value="ATP-grasp"/>
</dbReference>
<evidence type="ECO:0000256" key="4">
    <source>
        <dbReference type="PROSITE-ProRule" id="PRU00409"/>
    </source>
</evidence>
<dbReference type="AlphaFoldDB" id="A0ABD4TGB1"/>